<keyword evidence="10" id="KW-0175">Coiled coil</keyword>
<keyword evidence="4 9" id="KW-0863">Zinc-finger</keyword>
<dbReference type="Pfam" id="PF23011">
    <property type="entry name" value="PHD-1st_NSD"/>
    <property type="match status" value="1"/>
</dbReference>
<feature type="compositionally biased region" description="Basic and acidic residues" evidence="11">
    <location>
        <begin position="289"/>
        <end position="305"/>
    </location>
</feature>
<comment type="similarity">
    <text evidence="2">Belongs to the ING family.</text>
</comment>
<evidence type="ECO:0000256" key="10">
    <source>
        <dbReference type="SAM" id="Coils"/>
    </source>
</evidence>
<dbReference type="InterPro" id="IPR059153">
    <property type="entry name" value="NSD_PHD-1st"/>
</dbReference>
<dbReference type="GO" id="GO:0000785">
    <property type="term" value="C:chromatin"/>
    <property type="evidence" value="ECO:0007669"/>
    <property type="project" value="UniProtKB-ARBA"/>
</dbReference>
<evidence type="ECO:0000256" key="1">
    <source>
        <dbReference type="ARBA" id="ARBA00004123"/>
    </source>
</evidence>
<dbReference type="InterPro" id="IPR011011">
    <property type="entry name" value="Znf_FYVE_PHD"/>
</dbReference>
<dbReference type="EMBL" id="KV425583">
    <property type="protein sequence ID" value="KZT23627.1"/>
    <property type="molecule type" value="Genomic_DNA"/>
</dbReference>
<evidence type="ECO:0000256" key="7">
    <source>
        <dbReference type="PIRSR" id="PIRSR628651-50"/>
    </source>
</evidence>
<dbReference type="InParanoid" id="A0A165RCR8"/>
<dbReference type="SMART" id="SM00249">
    <property type="entry name" value="PHD"/>
    <property type="match status" value="1"/>
</dbReference>
<keyword evidence="3 8" id="KW-0479">Metal-binding</keyword>
<reference evidence="13 14" key="1">
    <citation type="journal article" date="2016" name="Mol. Biol. Evol.">
        <title>Comparative Genomics of Early-Diverging Mushroom-Forming Fungi Provides Insights into the Origins of Lignocellulose Decay Capabilities.</title>
        <authorList>
            <person name="Nagy L.G."/>
            <person name="Riley R."/>
            <person name="Tritt A."/>
            <person name="Adam C."/>
            <person name="Daum C."/>
            <person name="Floudas D."/>
            <person name="Sun H."/>
            <person name="Yadav J.S."/>
            <person name="Pangilinan J."/>
            <person name="Larsson K.H."/>
            <person name="Matsuura K."/>
            <person name="Barry K."/>
            <person name="Labutti K."/>
            <person name="Kuo R."/>
            <person name="Ohm R.A."/>
            <person name="Bhattacharya S.S."/>
            <person name="Shirouzu T."/>
            <person name="Yoshinaga Y."/>
            <person name="Martin F.M."/>
            <person name="Grigoriev I.V."/>
            <person name="Hibbett D.S."/>
        </authorList>
    </citation>
    <scope>NUCLEOTIDE SEQUENCE [LARGE SCALE GENOMIC DNA]</scope>
    <source>
        <strain evidence="13 14">HHB14362 ss-1</strain>
    </source>
</reference>
<dbReference type="InterPro" id="IPR001965">
    <property type="entry name" value="Znf_PHD"/>
</dbReference>
<accession>A0A165RCR8</accession>
<comment type="subcellular location">
    <subcellularLocation>
        <location evidence="1">Nucleus</location>
    </subcellularLocation>
</comment>
<evidence type="ECO:0000256" key="9">
    <source>
        <dbReference type="PROSITE-ProRule" id="PRU00146"/>
    </source>
</evidence>
<feature type="site" description="Histone H3K4me3 binding" evidence="7">
    <location>
        <position position="376"/>
    </location>
</feature>
<evidence type="ECO:0000313" key="13">
    <source>
        <dbReference type="EMBL" id="KZT23627.1"/>
    </source>
</evidence>
<evidence type="ECO:0000256" key="11">
    <source>
        <dbReference type="SAM" id="MobiDB-lite"/>
    </source>
</evidence>
<name>A0A165RCR8_9AGAM</name>
<feature type="domain" description="PHD-type" evidence="12">
    <location>
        <begin position="374"/>
        <end position="423"/>
    </location>
</feature>
<evidence type="ECO:0000256" key="3">
    <source>
        <dbReference type="ARBA" id="ARBA00022723"/>
    </source>
</evidence>
<dbReference type="SUPFAM" id="SSF57903">
    <property type="entry name" value="FYVE/PHD zinc finger"/>
    <property type="match status" value="1"/>
</dbReference>
<feature type="binding site" evidence="8">
    <location>
        <position position="420"/>
    </location>
    <ligand>
        <name>Zn(2+)</name>
        <dbReference type="ChEBI" id="CHEBI:29105"/>
        <label>2</label>
    </ligand>
</feature>
<dbReference type="InterPro" id="IPR028651">
    <property type="entry name" value="ING_fam"/>
</dbReference>
<dbReference type="STRING" id="1314782.A0A165RCR8"/>
<feature type="site" description="Histone H3K4me3 binding" evidence="7">
    <location>
        <position position="399"/>
    </location>
</feature>
<feature type="compositionally biased region" description="Polar residues" evidence="11">
    <location>
        <begin position="333"/>
        <end position="349"/>
    </location>
</feature>
<feature type="binding site" evidence="8">
    <location>
        <position position="377"/>
    </location>
    <ligand>
        <name>Zn(2+)</name>
        <dbReference type="ChEBI" id="CHEBI:29105"/>
        <label>1</label>
    </ligand>
</feature>
<dbReference type="PROSITE" id="PS50016">
    <property type="entry name" value="ZF_PHD_2"/>
    <property type="match status" value="1"/>
</dbReference>
<dbReference type="CDD" id="cd15505">
    <property type="entry name" value="PHD_ING"/>
    <property type="match status" value="1"/>
</dbReference>
<dbReference type="PROSITE" id="PS01359">
    <property type="entry name" value="ZF_PHD_1"/>
    <property type="match status" value="1"/>
</dbReference>
<dbReference type="GO" id="GO:0008270">
    <property type="term" value="F:zinc ion binding"/>
    <property type="evidence" value="ECO:0007669"/>
    <property type="project" value="UniProtKB-KW"/>
</dbReference>
<feature type="site" description="Histone H3K4me3 binding" evidence="7">
    <location>
        <position position="387"/>
    </location>
</feature>
<evidence type="ECO:0000313" key="14">
    <source>
        <dbReference type="Proteomes" id="UP000076761"/>
    </source>
</evidence>
<feature type="site" description="Histone H3K4me3 binding" evidence="7">
    <location>
        <position position="391"/>
    </location>
</feature>
<sequence>MSNRNGNTQHVPKNGIKSGSIQQGADFLIELIEREKAKAVEQTWREYVDLERRFAEFRLASDVTVKTALDRSQAWHRAIQRAQDEAKKFREMYQRLQDIVQQSPVVGDLLQSPDMSSDGSLDLVAVLPEILKSFEKTQIELAASKQKCAELRRERDSDIRRLNSKIAELQEEFDAFRASSESDDATAAEDTTLVEANVLNVKTVVSRLHESSPVPPDIPLRWLSHDATTPQVTNQTETDDTSPLNLTLLNHAQPHSLEVNGETHVTSPGGILFGSQPVPLKTEQSSPTVDRRHPLPVKLEHDDSTGHTQASKPRLSLTELRALIAQKNRTIVTNAQTGESSGNRSSQPASHPPITLVSTPDRAMIPAPEGTDLRRYCVCNQLAYGDMIACDAQGCSREWFHLACVGLTVAPEGSWKCSECSGSSTLTCSL</sequence>
<feature type="region of interest" description="Disordered" evidence="11">
    <location>
        <begin position="277"/>
        <end position="313"/>
    </location>
</feature>
<feature type="binding site" evidence="8">
    <location>
        <position position="404"/>
    </location>
    <ligand>
        <name>Zn(2+)</name>
        <dbReference type="ChEBI" id="CHEBI:29105"/>
        <label>1</label>
    </ligand>
</feature>
<evidence type="ECO:0000259" key="12">
    <source>
        <dbReference type="PROSITE" id="PS50016"/>
    </source>
</evidence>
<keyword evidence="5 8" id="KW-0862">Zinc</keyword>
<evidence type="ECO:0000256" key="8">
    <source>
        <dbReference type="PIRSR" id="PIRSR628651-51"/>
    </source>
</evidence>
<dbReference type="InterPro" id="IPR019787">
    <property type="entry name" value="Znf_PHD-finger"/>
</dbReference>
<dbReference type="InterPro" id="IPR019786">
    <property type="entry name" value="Zinc_finger_PHD-type_CS"/>
</dbReference>
<keyword evidence="14" id="KW-1185">Reference proteome</keyword>
<dbReference type="AlphaFoldDB" id="A0A165RCR8"/>
<dbReference type="InterPro" id="IPR013083">
    <property type="entry name" value="Znf_RING/FYVE/PHD"/>
</dbReference>
<dbReference type="Proteomes" id="UP000076761">
    <property type="component" value="Unassembled WGS sequence"/>
</dbReference>
<proteinExistence type="inferred from homology"/>
<gene>
    <name evidence="13" type="ORF">NEOLEDRAFT_1243021</name>
</gene>
<feature type="binding site" evidence="8">
    <location>
        <position position="379"/>
    </location>
    <ligand>
        <name>Zn(2+)</name>
        <dbReference type="ChEBI" id="CHEBI:29105"/>
        <label>1</label>
    </ligand>
</feature>
<evidence type="ECO:0000256" key="6">
    <source>
        <dbReference type="ARBA" id="ARBA00023242"/>
    </source>
</evidence>
<dbReference type="PANTHER" id="PTHR10333">
    <property type="entry name" value="INHIBITOR OF GROWTH PROTEIN"/>
    <property type="match status" value="1"/>
</dbReference>
<dbReference type="GO" id="GO:0005634">
    <property type="term" value="C:nucleus"/>
    <property type="evidence" value="ECO:0007669"/>
    <property type="project" value="UniProtKB-SubCell"/>
</dbReference>
<feature type="coiled-coil region" evidence="10">
    <location>
        <begin position="134"/>
        <end position="179"/>
    </location>
</feature>
<feature type="binding site" evidence="8">
    <location>
        <position position="401"/>
    </location>
    <ligand>
        <name>Zn(2+)</name>
        <dbReference type="ChEBI" id="CHEBI:29105"/>
        <label>1</label>
    </ligand>
</feature>
<dbReference type="Gene3D" id="3.30.40.10">
    <property type="entry name" value="Zinc/RING finger domain, C3HC4 (zinc finger)"/>
    <property type="match status" value="1"/>
</dbReference>
<feature type="binding site" evidence="8">
    <location>
        <position position="390"/>
    </location>
    <ligand>
        <name>Zn(2+)</name>
        <dbReference type="ChEBI" id="CHEBI:29105"/>
        <label>2</label>
    </ligand>
</feature>
<feature type="binding site" evidence="8">
    <location>
        <position position="417"/>
    </location>
    <ligand>
        <name>Zn(2+)</name>
        <dbReference type="ChEBI" id="CHEBI:29105"/>
        <label>2</label>
    </ligand>
</feature>
<dbReference type="OrthoDB" id="5411773at2759"/>
<evidence type="ECO:0000256" key="2">
    <source>
        <dbReference type="ARBA" id="ARBA00010210"/>
    </source>
</evidence>
<feature type="region of interest" description="Disordered" evidence="11">
    <location>
        <begin position="333"/>
        <end position="361"/>
    </location>
</feature>
<protein>
    <recommendedName>
        <fullName evidence="12">PHD-type domain-containing protein</fullName>
    </recommendedName>
</protein>
<evidence type="ECO:0000256" key="4">
    <source>
        <dbReference type="ARBA" id="ARBA00022771"/>
    </source>
</evidence>
<feature type="binding site" evidence="8">
    <location>
        <position position="395"/>
    </location>
    <ligand>
        <name>Zn(2+)</name>
        <dbReference type="ChEBI" id="CHEBI:29105"/>
        <label>2</label>
    </ligand>
</feature>
<organism evidence="13 14">
    <name type="scientific">Neolentinus lepideus HHB14362 ss-1</name>
    <dbReference type="NCBI Taxonomy" id="1314782"/>
    <lineage>
        <taxon>Eukaryota</taxon>
        <taxon>Fungi</taxon>
        <taxon>Dikarya</taxon>
        <taxon>Basidiomycota</taxon>
        <taxon>Agaricomycotina</taxon>
        <taxon>Agaricomycetes</taxon>
        <taxon>Gloeophyllales</taxon>
        <taxon>Gloeophyllaceae</taxon>
        <taxon>Neolentinus</taxon>
    </lineage>
</organism>
<keyword evidence="6" id="KW-0539">Nucleus</keyword>
<evidence type="ECO:0000256" key="5">
    <source>
        <dbReference type="ARBA" id="ARBA00022833"/>
    </source>
</evidence>